<protein>
    <recommendedName>
        <fullName evidence="2">Heterokaryon incompatibility domain-containing protein</fullName>
    </recommendedName>
</protein>
<dbReference type="InterPro" id="IPR010730">
    <property type="entry name" value="HET"/>
</dbReference>
<dbReference type="Proteomes" id="UP000754883">
    <property type="component" value="Unassembled WGS sequence"/>
</dbReference>
<reference evidence="4" key="1">
    <citation type="submission" date="2019-06" db="EMBL/GenBank/DDBJ databases">
        <authorList>
            <person name="Broberg M."/>
        </authorList>
    </citation>
    <scope>NUCLEOTIDE SEQUENCE [LARGE SCALE GENOMIC DNA]</scope>
</reference>
<keyword evidence="4" id="KW-1185">Reference proteome</keyword>
<accession>A0A9N9U8B2</accession>
<dbReference type="PANTHER" id="PTHR24148">
    <property type="entry name" value="ANKYRIN REPEAT DOMAIN-CONTAINING PROTEIN 39 HOMOLOG-RELATED"/>
    <property type="match status" value="1"/>
</dbReference>
<evidence type="ECO:0000313" key="4">
    <source>
        <dbReference type="Proteomes" id="UP000754883"/>
    </source>
</evidence>
<dbReference type="PANTHER" id="PTHR24148:SF73">
    <property type="entry name" value="HET DOMAIN PROTEIN (AFU_ORTHOLOGUE AFUA_8G01020)"/>
    <property type="match status" value="1"/>
</dbReference>
<dbReference type="InterPro" id="IPR052895">
    <property type="entry name" value="HetReg/Transcr_Mod"/>
</dbReference>
<feature type="region of interest" description="Disordered" evidence="1">
    <location>
        <begin position="1"/>
        <end position="39"/>
    </location>
</feature>
<reference evidence="3 4" key="2">
    <citation type="submission" date="2021-10" db="EMBL/GenBank/DDBJ databases">
        <authorList>
            <person name="Piombo E."/>
        </authorList>
    </citation>
    <scope>NUCLEOTIDE SEQUENCE [LARGE SCALE GENOMIC DNA]</scope>
</reference>
<evidence type="ECO:0000313" key="3">
    <source>
        <dbReference type="EMBL" id="CAG9982689.1"/>
    </source>
</evidence>
<organism evidence="3 4">
    <name type="scientific">Clonostachys byssicola</name>
    <dbReference type="NCBI Taxonomy" id="160290"/>
    <lineage>
        <taxon>Eukaryota</taxon>
        <taxon>Fungi</taxon>
        <taxon>Dikarya</taxon>
        <taxon>Ascomycota</taxon>
        <taxon>Pezizomycotina</taxon>
        <taxon>Sordariomycetes</taxon>
        <taxon>Hypocreomycetidae</taxon>
        <taxon>Hypocreales</taxon>
        <taxon>Bionectriaceae</taxon>
        <taxon>Clonostachys</taxon>
    </lineage>
</organism>
<feature type="domain" description="Heterokaryon incompatibility" evidence="2">
    <location>
        <begin position="98"/>
        <end position="297"/>
    </location>
</feature>
<name>A0A9N9U8B2_9HYPO</name>
<dbReference type="EMBL" id="CABFNO020001343">
    <property type="protein sequence ID" value="CAG9982689.1"/>
    <property type="molecule type" value="Genomic_DNA"/>
</dbReference>
<proteinExistence type="predicted"/>
<evidence type="ECO:0000256" key="1">
    <source>
        <dbReference type="SAM" id="MobiDB-lite"/>
    </source>
</evidence>
<dbReference type="AlphaFoldDB" id="A0A9N9U8B2"/>
<sequence length="830" mass="94613">MDESLLEPQAKCQPGSKELGQNSMQTTKKIPADIEDGSEITKRRITNDYSSYKSLSTEPGKENIRLLQVLPPKDVDNDDEELVCVLSDPIAKTGRIAYIALSYCWGDMTRQRSISLVHHSFDQPDDSIVQEPEDGVQLVAVNVTSKKTFNVTESLYQALKSLRKSKAQIEERFPLFDYQPLWVDALCINQSDIEERNSQVSIMRSTYSQALLVLIWMGEDEDVVRGLHIIMGLVRVLSERYGDEFDILNPTDEQLGTFLSSGGYNFGNENLGPGGCLQVLGRFFNNPYFRRIWVLQEASCNPQLTFIHITNAQVPLSYILVAERCYQLRETLYFTGKPTLPIAWGSLLRKHFLHMRDFQQKNGEKKPHNRKACSLLGRLYNLFEHTYTEFEATDPRDKLYALLDFALETQNGTRSREELAPDYNKTVTEVFSNFTVWCIRYSGNLDVLGLLASGPRRILPDDLVRFMVHESPTQSYLDARSHPSWAVWPTGGGIWTQGSLAKEPDFDLATQRQVRLFQLATHPVIKIPEDLTHRLVSLGGIRIGKVKSVFQMPLICIQTTVENSLLSKKWGSEVLEKDMKTDRALPAMVLSHPYNRGVFKGGIPLLWSMIRKNESPAIIIDDEEGGTLSSQEWLGRQGGRYNGKDELMFRDFLETLLLSPTYRGENSLDHQDDAVPDGPWSDKTMATSIAMCWGENDPHFMFPPPRIAEILKGELFERPVPQPKLFPLQCRGVGKCFFITEDERMGLCSPDVRSGDVIIALFGSRLPFVVRPVRQETKFEGDDWCFEGSEELKDHLYRFMGECYLHEQMTSSFFKDQGMESREMEVFNLC</sequence>
<evidence type="ECO:0000259" key="2">
    <source>
        <dbReference type="Pfam" id="PF06985"/>
    </source>
</evidence>
<dbReference type="OrthoDB" id="2157530at2759"/>
<gene>
    <name evidence="3" type="ORF">CBYS24578_00017519</name>
</gene>
<comment type="caution">
    <text evidence="3">The sequence shown here is derived from an EMBL/GenBank/DDBJ whole genome shotgun (WGS) entry which is preliminary data.</text>
</comment>
<dbReference type="Pfam" id="PF06985">
    <property type="entry name" value="HET"/>
    <property type="match status" value="1"/>
</dbReference>
<feature type="compositionally biased region" description="Polar residues" evidence="1">
    <location>
        <begin position="19"/>
        <end position="28"/>
    </location>
</feature>